<feature type="coiled-coil region" evidence="15">
    <location>
        <begin position="256"/>
        <end position="283"/>
    </location>
</feature>
<evidence type="ECO:0000256" key="14">
    <source>
        <dbReference type="RuleBase" id="RU003587"/>
    </source>
</evidence>
<evidence type="ECO:0000259" key="17">
    <source>
        <dbReference type="PROSITE" id="PS50151"/>
    </source>
</evidence>
<dbReference type="InterPro" id="IPR001650">
    <property type="entry name" value="Helicase_C-like"/>
</dbReference>
<evidence type="ECO:0000259" key="19">
    <source>
        <dbReference type="PROSITE" id="PS51194"/>
    </source>
</evidence>
<feature type="region of interest" description="Disordered" evidence="16">
    <location>
        <begin position="597"/>
        <end position="623"/>
    </location>
</feature>
<keyword evidence="6 13" id="KW-0228">DNA excision</keyword>
<dbReference type="NCBIfam" id="TIGR00631">
    <property type="entry name" value="uvrb"/>
    <property type="match status" value="1"/>
</dbReference>
<keyword evidence="3 13" id="KW-0963">Cytoplasm</keyword>
<dbReference type="SMART" id="SM00490">
    <property type="entry name" value="HELICc"/>
    <property type="match status" value="1"/>
</dbReference>
<dbReference type="Pfam" id="PF12344">
    <property type="entry name" value="UvrB"/>
    <property type="match status" value="1"/>
</dbReference>
<dbReference type="GO" id="GO:0009380">
    <property type="term" value="C:excinuclease repair complex"/>
    <property type="evidence" value="ECO:0007669"/>
    <property type="project" value="InterPro"/>
</dbReference>
<dbReference type="GO" id="GO:0009381">
    <property type="term" value="F:excinuclease ABC activity"/>
    <property type="evidence" value="ECO:0007669"/>
    <property type="project" value="UniProtKB-UniRule"/>
</dbReference>
<dbReference type="Pfam" id="PF17757">
    <property type="entry name" value="UvrB_inter"/>
    <property type="match status" value="1"/>
</dbReference>
<comment type="similarity">
    <text evidence="2 13 14">Belongs to the UvrB family.</text>
</comment>
<accession>A0A1L6MXX9</accession>
<evidence type="ECO:0000256" key="8">
    <source>
        <dbReference type="ARBA" id="ARBA00022881"/>
    </source>
</evidence>
<dbReference type="PROSITE" id="PS51192">
    <property type="entry name" value="HELICASE_ATP_BIND_1"/>
    <property type="match status" value="1"/>
</dbReference>
<evidence type="ECO:0000256" key="11">
    <source>
        <dbReference type="ARBA" id="ARBA00026033"/>
    </source>
</evidence>
<keyword evidence="9 13" id="KW-0234">DNA repair</keyword>
<keyword evidence="8 13" id="KW-0267">Excision nuclease</keyword>
<comment type="domain">
    <text evidence="13">The beta-hairpin motif is involved in DNA binding.</text>
</comment>
<dbReference type="GO" id="GO:0009432">
    <property type="term" value="P:SOS response"/>
    <property type="evidence" value="ECO:0007669"/>
    <property type="project" value="UniProtKB-UniRule"/>
</dbReference>
<evidence type="ECO:0000256" key="15">
    <source>
        <dbReference type="SAM" id="Coils"/>
    </source>
</evidence>
<dbReference type="GO" id="GO:0003677">
    <property type="term" value="F:DNA binding"/>
    <property type="evidence" value="ECO:0007669"/>
    <property type="project" value="UniProtKB-UniRule"/>
</dbReference>
<dbReference type="CDD" id="cd17916">
    <property type="entry name" value="DEXHc_UvrB"/>
    <property type="match status" value="1"/>
</dbReference>
<evidence type="ECO:0000256" key="4">
    <source>
        <dbReference type="ARBA" id="ARBA00022741"/>
    </source>
</evidence>
<dbReference type="SUPFAM" id="SSF52540">
    <property type="entry name" value="P-loop containing nucleoside triphosphate hydrolases"/>
    <property type="match status" value="2"/>
</dbReference>
<dbReference type="InterPro" id="IPR024759">
    <property type="entry name" value="UvrB_YAD/RRR_dom"/>
</dbReference>
<feature type="domain" description="UVR" evidence="17">
    <location>
        <begin position="623"/>
        <end position="658"/>
    </location>
</feature>
<dbReference type="GO" id="GO:0005524">
    <property type="term" value="F:ATP binding"/>
    <property type="evidence" value="ECO:0007669"/>
    <property type="project" value="UniProtKB-UniRule"/>
</dbReference>
<dbReference type="Proteomes" id="UP000185544">
    <property type="component" value="Chromosome"/>
</dbReference>
<evidence type="ECO:0000256" key="6">
    <source>
        <dbReference type="ARBA" id="ARBA00022769"/>
    </source>
</evidence>
<dbReference type="InterPro" id="IPR001943">
    <property type="entry name" value="UVR_dom"/>
</dbReference>
<evidence type="ECO:0000256" key="1">
    <source>
        <dbReference type="ARBA" id="ARBA00004496"/>
    </source>
</evidence>
<dbReference type="Pfam" id="PF02151">
    <property type="entry name" value="UVR"/>
    <property type="match status" value="1"/>
</dbReference>
<keyword evidence="5 13" id="KW-0227">DNA damage</keyword>
<dbReference type="GO" id="GO:0005737">
    <property type="term" value="C:cytoplasm"/>
    <property type="evidence" value="ECO:0007669"/>
    <property type="project" value="UniProtKB-SubCell"/>
</dbReference>
<dbReference type="AlphaFoldDB" id="A0A1L6MXX9"/>
<feature type="short sequence motif" description="Beta-hairpin" evidence="13">
    <location>
        <begin position="91"/>
        <end position="114"/>
    </location>
</feature>
<evidence type="ECO:0000259" key="18">
    <source>
        <dbReference type="PROSITE" id="PS51192"/>
    </source>
</evidence>
<evidence type="ECO:0000256" key="5">
    <source>
        <dbReference type="ARBA" id="ARBA00022763"/>
    </source>
</evidence>
<dbReference type="STRING" id="1882918.BCY86_07015"/>
<dbReference type="InterPro" id="IPR041471">
    <property type="entry name" value="UvrB_inter"/>
</dbReference>
<keyword evidence="21" id="KW-1185">Reference proteome</keyword>
<dbReference type="InterPro" id="IPR006935">
    <property type="entry name" value="Helicase/UvrB_N"/>
</dbReference>
<protein>
    <recommendedName>
        <fullName evidence="12 13">UvrABC system protein B</fullName>
        <shortName evidence="13">Protein UvrB</shortName>
    </recommendedName>
    <alternativeName>
        <fullName evidence="13">Excinuclease ABC subunit B</fullName>
    </alternativeName>
</protein>
<dbReference type="SUPFAM" id="SSF46600">
    <property type="entry name" value="C-terminal UvrC-binding domain of UvrB"/>
    <property type="match status" value="1"/>
</dbReference>
<evidence type="ECO:0000256" key="10">
    <source>
        <dbReference type="ARBA" id="ARBA00023236"/>
    </source>
</evidence>
<dbReference type="PANTHER" id="PTHR24029">
    <property type="entry name" value="UVRABC SYSTEM PROTEIN B"/>
    <property type="match status" value="1"/>
</dbReference>
<dbReference type="PROSITE" id="PS51194">
    <property type="entry name" value="HELICASE_CTER"/>
    <property type="match status" value="1"/>
</dbReference>
<evidence type="ECO:0000256" key="9">
    <source>
        <dbReference type="ARBA" id="ARBA00023204"/>
    </source>
</evidence>
<evidence type="ECO:0000256" key="7">
    <source>
        <dbReference type="ARBA" id="ARBA00022840"/>
    </source>
</evidence>
<dbReference type="Pfam" id="PF00271">
    <property type="entry name" value="Helicase_C"/>
    <property type="match status" value="1"/>
</dbReference>
<keyword evidence="4 13" id="KW-0547">Nucleotide-binding</keyword>
<dbReference type="PROSITE" id="PS50151">
    <property type="entry name" value="UVR"/>
    <property type="match status" value="1"/>
</dbReference>
<dbReference type="Pfam" id="PF04851">
    <property type="entry name" value="ResIII"/>
    <property type="match status" value="1"/>
</dbReference>
<dbReference type="InterPro" id="IPR027417">
    <property type="entry name" value="P-loop_NTPase"/>
</dbReference>
<organism evidence="20 21">
    <name type="scientific">Pajaroellobacter abortibovis</name>
    <dbReference type="NCBI Taxonomy" id="1882918"/>
    <lineage>
        <taxon>Bacteria</taxon>
        <taxon>Pseudomonadati</taxon>
        <taxon>Myxococcota</taxon>
        <taxon>Polyangia</taxon>
        <taxon>Polyangiales</taxon>
        <taxon>Polyangiaceae</taxon>
    </lineage>
</organism>
<keyword evidence="7 13" id="KW-0067">ATP-binding</keyword>
<dbReference type="NCBIfam" id="NF003673">
    <property type="entry name" value="PRK05298.1"/>
    <property type="match status" value="1"/>
</dbReference>
<feature type="binding site" evidence="13">
    <location>
        <begin position="38"/>
        <end position="45"/>
    </location>
    <ligand>
        <name>ATP</name>
        <dbReference type="ChEBI" id="CHEBI:30616"/>
    </ligand>
</feature>
<proteinExistence type="inferred from homology"/>
<sequence length="679" mass="77804">MTLFHLHTAYQPRGNQPKAIQQLVAGVNRGEKHQVLLGITGSGKTFTMAHVIQQTGRPTLILAPNKTLAAQLFTEMRELFPEHAVQYFVSYYDYYQPEAYIPTTDTYIAKDALINDAIDRMRHAATHALLSRRDVIIVASVSCIYGIGDVDSYHSLVLRLKKGEMFRRDHLLRLLVDIQYERNDIDFHRSSFRVRGDIVDVFPAYEQDRAIRIEFFGGLIDSIKEIDPIRGNTVQLLDEYVLYPGSHYVTHQQQMQKAIQQIREELTEQLQFFEKDGRLLEKNRLDQRTQYDLEIMEQMGFCHGIENYSRHLSGRKAGEPPPTLIDYFPKDFLLIIDESHQTIPQLSAMYKGDRSRKETLVEFGFRLPSALDNRPLKFEEFESMVHQVIYVSATPGDYEIKQTGGVIVEQIVRPTGLMDPPIEVRPVAGQVDHLLEEIRGCIKRNERVLCTTLTKRMAEDLTDYYRDLGIAIQYLHSDIDTLKRVEILRDLRLGEYDVLVGINLLREGLDLPEVALVAIFDADKEGFLRNSRSLIQTIGRAARNVHGRVIMYADKVTDAMRYALEETARRRQLQAEYNERHGVTPTTVVRAVMDIPHTLPGHSKGTSSQDTHAPKDALSNSNPLSIEQLRIEMMTAAEQLEFEKAAHLRDQIKLLEGQNLIAKSKPQRKRKAATLKRVT</sequence>
<name>A0A1L6MXX9_9BACT</name>
<evidence type="ECO:0000256" key="13">
    <source>
        <dbReference type="HAMAP-Rule" id="MF_00204"/>
    </source>
</evidence>
<reference evidence="20 21" key="1">
    <citation type="submission" date="2016-08" db="EMBL/GenBank/DDBJ databases">
        <title>Identification and validation of antigenic proteins from Pajaroellobacter abortibovis using de-novo genome sequence assembly and reverse vaccinology.</title>
        <authorList>
            <person name="Welly B.T."/>
            <person name="Miller M.R."/>
            <person name="Stott J.L."/>
            <person name="Blanchard M.T."/>
            <person name="Islas-Trejo A.D."/>
            <person name="O'Rourke S.M."/>
            <person name="Young A.E."/>
            <person name="Medrano J.F."/>
            <person name="Van Eenennaam A.L."/>
        </authorList>
    </citation>
    <scope>NUCLEOTIDE SEQUENCE [LARGE SCALE GENOMIC DNA]</scope>
    <source>
        <strain evidence="20 21">BTF92-0548A/99-0131</strain>
    </source>
</reference>
<evidence type="ECO:0000313" key="20">
    <source>
        <dbReference type="EMBL" id="APS00453.1"/>
    </source>
</evidence>
<comment type="subcellular location">
    <subcellularLocation>
        <location evidence="1 13 14">Cytoplasm</location>
    </subcellularLocation>
</comment>
<evidence type="ECO:0000313" key="21">
    <source>
        <dbReference type="Proteomes" id="UP000185544"/>
    </source>
</evidence>
<dbReference type="PANTHER" id="PTHR24029:SF0">
    <property type="entry name" value="UVRABC SYSTEM PROTEIN B"/>
    <property type="match status" value="1"/>
</dbReference>
<dbReference type="RefSeq" id="WP_075277120.1">
    <property type="nucleotide sequence ID" value="NZ_CP016908.1"/>
</dbReference>
<dbReference type="GO" id="GO:0016887">
    <property type="term" value="F:ATP hydrolysis activity"/>
    <property type="evidence" value="ECO:0007669"/>
    <property type="project" value="InterPro"/>
</dbReference>
<dbReference type="InterPro" id="IPR036876">
    <property type="entry name" value="UVR_dom_sf"/>
</dbReference>
<dbReference type="EMBL" id="CP016908">
    <property type="protein sequence ID" value="APS00453.1"/>
    <property type="molecule type" value="Genomic_DNA"/>
</dbReference>
<dbReference type="GO" id="GO:0006289">
    <property type="term" value="P:nucleotide-excision repair"/>
    <property type="evidence" value="ECO:0007669"/>
    <property type="project" value="UniProtKB-UniRule"/>
</dbReference>
<dbReference type="CDD" id="cd18790">
    <property type="entry name" value="SF2_C_UvrB"/>
    <property type="match status" value="1"/>
</dbReference>
<evidence type="ECO:0000256" key="16">
    <source>
        <dbReference type="SAM" id="MobiDB-lite"/>
    </source>
</evidence>
<dbReference type="OrthoDB" id="9806651at2"/>
<evidence type="ECO:0000256" key="3">
    <source>
        <dbReference type="ARBA" id="ARBA00022490"/>
    </source>
</evidence>
<keyword evidence="15" id="KW-0175">Coiled coil</keyword>
<feature type="domain" description="Helicase ATP-binding" evidence="18">
    <location>
        <begin position="25"/>
        <end position="158"/>
    </location>
</feature>
<dbReference type="InterPro" id="IPR014001">
    <property type="entry name" value="Helicase_ATP-bd"/>
</dbReference>
<comment type="subunit">
    <text evidence="11 13 14">Forms a heterotetramer with UvrA during the search for lesions. Interacts with UvrC in an incision complex.</text>
</comment>
<gene>
    <name evidence="13" type="primary">uvrB</name>
    <name evidence="20" type="ORF">BCY86_07015</name>
</gene>
<evidence type="ECO:0000256" key="2">
    <source>
        <dbReference type="ARBA" id="ARBA00008533"/>
    </source>
</evidence>
<dbReference type="Gene3D" id="3.40.50.300">
    <property type="entry name" value="P-loop containing nucleotide triphosphate hydrolases"/>
    <property type="match status" value="3"/>
</dbReference>
<evidence type="ECO:0000256" key="12">
    <source>
        <dbReference type="ARBA" id="ARBA00029504"/>
    </source>
</evidence>
<dbReference type="SMART" id="SM00487">
    <property type="entry name" value="DEXDc"/>
    <property type="match status" value="1"/>
</dbReference>
<comment type="function">
    <text evidence="13">The UvrABC repair system catalyzes the recognition and processing of DNA lesions. A damage recognition complex composed of 2 UvrA and 2 UvrB subunits scans DNA for abnormalities. Upon binding of the UvrA(2)B(2) complex to a putative damaged site, the DNA wraps around one UvrB monomer. DNA wrap is dependent on ATP binding by UvrB and probably causes local melting of the DNA helix, facilitating insertion of UvrB beta-hairpin between the DNA strands. Then UvrB probes one DNA strand for the presence of a lesion. If a lesion is found the UvrA subunits dissociate and the UvrB-DNA preincision complex is formed. This complex is subsequently bound by UvrC and the second UvrB is released. If no lesion is found, the DNA wraps around the other UvrB subunit that will check the other stand for damage.</text>
</comment>
<dbReference type="InterPro" id="IPR004807">
    <property type="entry name" value="UvrB"/>
</dbReference>
<dbReference type="KEGG" id="pabo:BCY86_07015"/>
<keyword evidence="10 13" id="KW-0742">SOS response</keyword>
<feature type="domain" description="Helicase C-terminal" evidence="19">
    <location>
        <begin position="430"/>
        <end position="596"/>
    </location>
</feature>
<dbReference type="Gene3D" id="4.10.860.10">
    <property type="entry name" value="UVR domain"/>
    <property type="match status" value="1"/>
</dbReference>
<dbReference type="HAMAP" id="MF_00204">
    <property type="entry name" value="UvrB"/>
    <property type="match status" value="1"/>
</dbReference>